<organism evidence="1 2">
    <name type="scientific">Phaeosphaeria nodorum (strain SN15 / ATCC MYA-4574 / FGSC 10173)</name>
    <name type="common">Glume blotch fungus</name>
    <name type="synonym">Parastagonospora nodorum</name>
    <dbReference type="NCBI Taxonomy" id="321614"/>
    <lineage>
        <taxon>Eukaryota</taxon>
        <taxon>Fungi</taxon>
        <taxon>Dikarya</taxon>
        <taxon>Ascomycota</taxon>
        <taxon>Pezizomycotina</taxon>
        <taxon>Dothideomycetes</taxon>
        <taxon>Pleosporomycetidae</taxon>
        <taxon>Pleosporales</taxon>
        <taxon>Pleosporineae</taxon>
        <taxon>Phaeosphaeriaceae</taxon>
        <taxon>Parastagonospora</taxon>
    </lineage>
</organism>
<dbReference type="AlphaFoldDB" id="A0A7U2I056"/>
<evidence type="ECO:0000313" key="1">
    <source>
        <dbReference type="EMBL" id="QRC96854.1"/>
    </source>
</evidence>
<accession>A0A7U2I056</accession>
<name>A0A7U2I056_PHANO</name>
<dbReference type="Proteomes" id="UP000663193">
    <property type="component" value="Chromosome 6"/>
</dbReference>
<dbReference type="VEuPathDB" id="FungiDB:JI435_409690"/>
<protein>
    <submittedName>
        <fullName evidence="1">Uncharacterized protein</fullName>
    </submittedName>
</protein>
<keyword evidence="2" id="KW-1185">Reference proteome</keyword>
<sequence length="57" mass="6633">MQQRLPEWLSITFDYRCLSLACIGTRTSYSFVCVAFVSISTALSEHCMALWHQNLFR</sequence>
<proteinExistence type="predicted"/>
<reference evidence="2" key="1">
    <citation type="journal article" date="2021" name="BMC Genomics">
        <title>Chromosome-level genome assembly and manually-curated proteome of model necrotroph Parastagonospora nodorum Sn15 reveals a genome-wide trove of candidate effector homologs, and redundancy of virulence-related functions within an accessory chromosome.</title>
        <authorList>
            <person name="Bertazzoni S."/>
            <person name="Jones D.A.B."/>
            <person name="Phan H.T."/>
            <person name="Tan K.-C."/>
            <person name="Hane J.K."/>
        </authorList>
    </citation>
    <scope>NUCLEOTIDE SEQUENCE [LARGE SCALE GENOMIC DNA]</scope>
    <source>
        <strain evidence="2">SN15 / ATCC MYA-4574 / FGSC 10173)</strain>
    </source>
</reference>
<dbReference type="EMBL" id="CP069028">
    <property type="protein sequence ID" value="QRC96854.1"/>
    <property type="molecule type" value="Genomic_DNA"/>
</dbReference>
<gene>
    <name evidence="1" type="ORF">JI435_409690</name>
</gene>
<evidence type="ECO:0000313" key="2">
    <source>
        <dbReference type="Proteomes" id="UP000663193"/>
    </source>
</evidence>